<evidence type="ECO:0000313" key="3">
    <source>
        <dbReference type="EMBL" id="RAZ69393.1"/>
    </source>
</evidence>
<feature type="chain" id="PRO_5038666259" evidence="1">
    <location>
        <begin position="27"/>
        <end position="165"/>
    </location>
</feature>
<keyword evidence="1" id="KW-0732">Signal</keyword>
<sequence>MGKTLAAAVLLSAALLIMGACSPSPAGGEPNLFEYEGAEVGDNSAVVNTVIQLPGAENFSGIELEIQEQPYGIIVSYDWAEASLSDKETAAHNATYLFALIDNVDWVQFDFDTGTSVEQYRLTREQLQAWHGVAMAGIDDQKKLEELLSESLGKEQKIEELFAGA</sequence>
<proteinExistence type="predicted"/>
<dbReference type="OrthoDB" id="2352542at2"/>
<protein>
    <submittedName>
        <fullName evidence="3">DUF4825 domain-containing protein</fullName>
    </submittedName>
</protein>
<dbReference type="Pfam" id="PF16107">
    <property type="entry name" value="DUF4825"/>
    <property type="match status" value="1"/>
</dbReference>
<keyword evidence="4" id="KW-1185">Reference proteome</keyword>
<feature type="domain" description="DUF4825" evidence="2">
    <location>
        <begin position="32"/>
        <end position="121"/>
    </location>
</feature>
<evidence type="ECO:0000256" key="1">
    <source>
        <dbReference type="SAM" id="SignalP"/>
    </source>
</evidence>
<dbReference type="Proteomes" id="UP000251869">
    <property type="component" value="Unassembled WGS sequence"/>
</dbReference>
<feature type="signal peptide" evidence="1">
    <location>
        <begin position="1"/>
        <end position="26"/>
    </location>
</feature>
<comment type="caution">
    <text evidence="3">The sequence shown here is derived from an EMBL/GenBank/DDBJ whole genome shotgun (WGS) entry which is preliminary data.</text>
</comment>
<dbReference type="InterPro" id="IPR032250">
    <property type="entry name" value="DUF4825"/>
</dbReference>
<reference evidence="3 4" key="1">
    <citation type="submission" date="2018-06" db="EMBL/GenBank/DDBJ databases">
        <title>The draft genome sequences of strains SCU63 and S1.</title>
        <authorList>
            <person name="Gan L."/>
        </authorList>
    </citation>
    <scope>NUCLEOTIDE SEQUENCE [LARGE SCALE GENOMIC DNA]</scope>
    <source>
        <strain evidence="3 4">S1</strain>
    </source>
</reference>
<dbReference type="AlphaFoldDB" id="A0A365K9B2"/>
<dbReference type="PROSITE" id="PS51257">
    <property type="entry name" value="PROKAR_LIPOPROTEIN"/>
    <property type="match status" value="1"/>
</dbReference>
<evidence type="ECO:0000313" key="4">
    <source>
        <dbReference type="Proteomes" id="UP000251869"/>
    </source>
</evidence>
<organism evidence="3 4">
    <name type="scientific">Planococcus maitriensis</name>
    <dbReference type="NCBI Taxonomy" id="221799"/>
    <lineage>
        <taxon>Bacteria</taxon>
        <taxon>Bacillati</taxon>
        <taxon>Bacillota</taxon>
        <taxon>Bacilli</taxon>
        <taxon>Bacillales</taxon>
        <taxon>Caryophanaceae</taxon>
        <taxon>Planococcus</taxon>
    </lineage>
</organism>
<accession>A0A365K9B2</accession>
<name>A0A365K9B2_9BACL</name>
<evidence type="ECO:0000259" key="2">
    <source>
        <dbReference type="Pfam" id="PF16107"/>
    </source>
</evidence>
<dbReference type="EMBL" id="QLZQ01000001">
    <property type="protein sequence ID" value="RAZ69393.1"/>
    <property type="molecule type" value="Genomic_DNA"/>
</dbReference>
<dbReference type="RefSeq" id="WP_112230265.1">
    <property type="nucleotide sequence ID" value="NZ_QLZQ01000001.1"/>
</dbReference>
<gene>
    <name evidence="3" type="ORF">DP119_01675</name>
</gene>